<evidence type="ECO:0000256" key="8">
    <source>
        <dbReference type="ARBA" id="ARBA00031423"/>
    </source>
</evidence>
<keyword evidence="7 10" id="KW-0119">Carbohydrate metabolism</keyword>
<sequence length="495" mass="58103">MTVRRAGLLLPLFSVPGNQGIGDLGQKTLRMIDHITEAGYSIWQILPIQAMGPSHSPYESVSCFAGDPIYINIDRLSEMSLLTQSSIVNCNKFKDFVNYDEVRAFKEVYFRKAFRNFKKFYGDYQAEFKKFKEEAFWLEDWTRFALFRSLYENEPWNKWEEEYRDFPLDHSNVDLKEHADELLYLEFLQFIFYKQLDEVVAYAKEKGVRLMGDAPFYLLHDSAEVWSDRSQFLLDQEGKLSYVGGCMPEKFRDQEAEKFVLYDFKKQKAEEYSFWQKRMRWLARYYEIIRIEPFSAMDTYWRIPAEATTVRDGKWIIGPRGALIEMIEKALPSVELVAQDLDALRPEVKELEDQYGIPGMDVLLSRLDTKGLKRDVKINSVVYTTTHDMPTIEEEYATFDGNKRIALRRFFKKRGYGYRSFHDMVCAFALESEADTVILPLQDVCGYKGNTRIDAPEVEGASNWTWKLKDFKTFPDDLMKSREWIEASGRLKQNG</sequence>
<reference evidence="11 12" key="1">
    <citation type="submission" date="2016-11" db="EMBL/GenBank/DDBJ databases">
        <title>Description of two novel members of the family Erysipelotrichaceae: Ileibacterium lipovorans gen. nov., sp. nov. and Dubosiella newyorkensis, gen. nov., sp. nov.</title>
        <authorList>
            <person name="Cox L.M."/>
            <person name="Sohn J."/>
            <person name="Tyrrell K.L."/>
            <person name="Citron D.M."/>
            <person name="Lawson P.A."/>
            <person name="Patel N.B."/>
            <person name="Iizumi T."/>
            <person name="Perez-Perez G.I."/>
            <person name="Goldstein E.J."/>
            <person name="Blaser M.J."/>
        </authorList>
    </citation>
    <scope>NUCLEOTIDE SEQUENCE [LARGE SCALE GENOMIC DNA]</scope>
    <source>
        <strain evidence="11 12">NYU-BL-A4</strain>
    </source>
</reference>
<protein>
    <recommendedName>
        <fullName evidence="4 10">4-alpha-glucanotransferase</fullName>
        <ecNumber evidence="3 10">2.4.1.25</ecNumber>
    </recommendedName>
    <alternativeName>
        <fullName evidence="8 10">Amylomaltase</fullName>
    </alternativeName>
    <alternativeName>
        <fullName evidence="9 10">Disproportionating enzyme</fullName>
    </alternativeName>
</protein>
<dbReference type="SUPFAM" id="SSF51445">
    <property type="entry name" value="(Trans)glycosidases"/>
    <property type="match status" value="1"/>
</dbReference>
<dbReference type="Pfam" id="PF02446">
    <property type="entry name" value="Glyco_hydro_77"/>
    <property type="match status" value="1"/>
</dbReference>
<dbReference type="NCBIfam" id="TIGR00217">
    <property type="entry name" value="malQ"/>
    <property type="match status" value="1"/>
</dbReference>
<keyword evidence="5 10" id="KW-0328">Glycosyltransferase</keyword>
<keyword evidence="12" id="KW-1185">Reference proteome</keyword>
<evidence type="ECO:0000313" key="11">
    <source>
        <dbReference type="EMBL" id="OLU47727.1"/>
    </source>
</evidence>
<dbReference type="PANTHER" id="PTHR32438:SF5">
    <property type="entry name" value="4-ALPHA-GLUCANOTRANSFERASE DPE1, CHLOROPLASTIC_AMYLOPLASTIC"/>
    <property type="match status" value="1"/>
</dbReference>
<dbReference type="PANTHER" id="PTHR32438">
    <property type="entry name" value="4-ALPHA-GLUCANOTRANSFERASE DPE1, CHLOROPLASTIC/AMYLOPLASTIC"/>
    <property type="match status" value="1"/>
</dbReference>
<evidence type="ECO:0000256" key="3">
    <source>
        <dbReference type="ARBA" id="ARBA00012560"/>
    </source>
</evidence>
<keyword evidence="6 10" id="KW-0808">Transferase</keyword>
<dbReference type="RefSeq" id="WP_076340700.1">
    <property type="nucleotide sequence ID" value="NZ_CAPDDE010000016.1"/>
</dbReference>
<dbReference type="EC" id="2.4.1.25" evidence="3 10"/>
<dbReference type="GO" id="GO:0005975">
    <property type="term" value="P:carbohydrate metabolic process"/>
    <property type="evidence" value="ECO:0007669"/>
    <property type="project" value="InterPro"/>
</dbReference>
<dbReference type="GeneID" id="78274814"/>
<dbReference type="STRING" id="1862672.BO225_02480"/>
<evidence type="ECO:0000256" key="7">
    <source>
        <dbReference type="ARBA" id="ARBA00023277"/>
    </source>
</evidence>
<dbReference type="InterPro" id="IPR003385">
    <property type="entry name" value="Glyco_hydro_77"/>
</dbReference>
<dbReference type="Gene3D" id="3.20.20.80">
    <property type="entry name" value="Glycosidases"/>
    <property type="match status" value="1"/>
</dbReference>
<comment type="caution">
    <text evidence="11">The sequence shown here is derived from an EMBL/GenBank/DDBJ whole genome shotgun (WGS) entry which is preliminary data.</text>
</comment>
<evidence type="ECO:0000256" key="5">
    <source>
        <dbReference type="ARBA" id="ARBA00022676"/>
    </source>
</evidence>
<dbReference type="AlphaFoldDB" id="A0A1U7NQ14"/>
<evidence type="ECO:0000256" key="9">
    <source>
        <dbReference type="ARBA" id="ARBA00031501"/>
    </source>
</evidence>
<name>A0A1U7NQ14_9FIRM</name>
<evidence type="ECO:0000256" key="2">
    <source>
        <dbReference type="ARBA" id="ARBA00005684"/>
    </source>
</evidence>
<dbReference type="OrthoDB" id="9811841at2"/>
<dbReference type="InterPro" id="IPR017853">
    <property type="entry name" value="GH"/>
</dbReference>
<evidence type="ECO:0000256" key="1">
    <source>
        <dbReference type="ARBA" id="ARBA00000439"/>
    </source>
</evidence>
<dbReference type="EMBL" id="MPKA01000044">
    <property type="protein sequence ID" value="OLU47727.1"/>
    <property type="molecule type" value="Genomic_DNA"/>
</dbReference>
<proteinExistence type="inferred from homology"/>
<evidence type="ECO:0000313" key="12">
    <source>
        <dbReference type="Proteomes" id="UP000186705"/>
    </source>
</evidence>
<evidence type="ECO:0000256" key="6">
    <source>
        <dbReference type="ARBA" id="ARBA00022679"/>
    </source>
</evidence>
<dbReference type="Proteomes" id="UP000186705">
    <property type="component" value="Unassembled WGS sequence"/>
</dbReference>
<evidence type="ECO:0000256" key="4">
    <source>
        <dbReference type="ARBA" id="ARBA00020295"/>
    </source>
</evidence>
<comment type="similarity">
    <text evidence="2 10">Belongs to the disproportionating enzyme family.</text>
</comment>
<accession>A0A1U7NQ14</accession>
<organism evidence="11 12">
    <name type="scientific">Dubosiella newyorkensis</name>
    <dbReference type="NCBI Taxonomy" id="1862672"/>
    <lineage>
        <taxon>Bacteria</taxon>
        <taxon>Bacillati</taxon>
        <taxon>Bacillota</taxon>
        <taxon>Erysipelotrichia</taxon>
        <taxon>Erysipelotrichales</taxon>
        <taxon>Erysipelotrichaceae</taxon>
        <taxon>Dubosiella</taxon>
    </lineage>
</organism>
<dbReference type="GO" id="GO:0004134">
    <property type="term" value="F:4-alpha-glucanotransferase activity"/>
    <property type="evidence" value="ECO:0007669"/>
    <property type="project" value="UniProtKB-EC"/>
</dbReference>
<evidence type="ECO:0000256" key="10">
    <source>
        <dbReference type="RuleBase" id="RU361207"/>
    </source>
</evidence>
<comment type="catalytic activity">
    <reaction evidence="1 10">
        <text>Transfers a segment of a (1-&gt;4)-alpha-D-glucan to a new position in an acceptor, which may be glucose or a (1-&gt;4)-alpha-D-glucan.</text>
        <dbReference type="EC" id="2.4.1.25"/>
    </reaction>
</comment>
<gene>
    <name evidence="11" type="ORF">BO225_02480</name>
</gene>